<comment type="caution">
    <text evidence="2">The sequence shown here is derived from an EMBL/GenBank/DDBJ whole genome shotgun (WGS) entry which is preliminary data.</text>
</comment>
<dbReference type="EMBL" id="JAANER010000013">
    <property type="protein sequence ID" value="KAG9184990.1"/>
    <property type="molecule type" value="Genomic_DNA"/>
</dbReference>
<proteinExistence type="predicted"/>
<dbReference type="AlphaFoldDB" id="A0AAD4F7X7"/>
<dbReference type="PANTHER" id="PTHR10622">
    <property type="entry name" value="HET DOMAIN-CONTAINING PROTEIN"/>
    <property type="match status" value="1"/>
</dbReference>
<gene>
    <name evidence="2" type="ORF">G6011_11820</name>
</gene>
<name>A0AAD4F7X7_9PLEO</name>
<evidence type="ECO:0000313" key="3">
    <source>
        <dbReference type="Proteomes" id="UP001199106"/>
    </source>
</evidence>
<dbReference type="Pfam" id="PF26640">
    <property type="entry name" value="DUF8212"/>
    <property type="match status" value="1"/>
</dbReference>
<dbReference type="Proteomes" id="UP001199106">
    <property type="component" value="Unassembled WGS sequence"/>
</dbReference>
<keyword evidence="3" id="KW-1185">Reference proteome</keyword>
<accession>A0AAD4F7X7</accession>
<evidence type="ECO:0000313" key="2">
    <source>
        <dbReference type="EMBL" id="KAG9184990.1"/>
    </source>
</evidence>
<dbReference type="PANTHER" id="PTHR10622:SF12">
    <property type="entry name" value="HET DOMAIN-CONTAINING PROTEIN"/>
    <property type="match status" value="1"/>
</dbReference>
<organism evidence="2 3">
    <name type="scientific">Alternaria panax</name>
    <dbReference type="NCBI Taxonomy" id="48097"/>
    <lineage>
        <taxon>Eukaryota</taxon>
        <taxon>Fungi</taxon>
        <taxon>Dikarya</taxon>
        <taxon>Ascomycota</taxon>
        <taxon>Pezizomycotina</taxon>
        <taxon>Dothideomycetes</taxon>
        <taxon>Pleosporomycetidae</taxon>
        <taxon>Pleosporales</taxon>
        <taxon>Pleosporineae</taxon>
        <taxon>Pleosporaceae</taxon>
        <taxon>Alternaria</taxon>
        <taxon>Alternaria sect. Panax</taxon>
    </lineage>
</organism>
<sequence length="332" mass="36665">MPLLYGEGDRAFLRLQEEIIRKLDDDSILAWGLEPGMHHPLGLIPDTVKTGMSGAVLFSNILASSPNDFVNCGDLSYAAESAYPFTLKNTGLQIRLPLVPVFEKDGYTAPDDDHGWIGLLSCSTRSTREFLGILLSSGGRGNHPRARLTRAEIRTFGSSYNTVVVGARTAARAVVASVTITGFHESQTTRGFNRYYRQILINESSTILSLGCHFKSGTAWNIAKRSGLVYIANSIWDSKTMIHTIAGDAACQDIMEFSFEQLSSRQAPKFTVFIRTVSRGAIVREGDTFSENDRRAFYNSLEHNIAQYDTGNLLIHGDQGRIFDISVAIRET</sequence>
<dbReference type="InterPro" id="IPR058525">
    <property type="entry name" value="DUF8212"/>
</dbReference>
<feature type="domain" description="DUF8212" evidence="1">
    <location>
        <begin position="10"/>
        <end position="81"/>
    </location>
</feature>
<evidence type="ECO:0000259" key="1">
    <source>
        <dbReference type="Pfam" id="PF26640"/>
    </source>
</evidence>
<protein>
    <recommendedName>
        <fullName evidence="1">DUF8212 domain-containing protein</fullName>
    </recommendedName>
</protein>
<reference evidence="2" key="1">
    <citation type="submission" date="2021-07" db="EMBL/GenBank/DDBJ databases">
        <title>Genome Resource of American Ginseng Black Spot Pathogen Alternaria panax.</title>
        <authorList>
            <person name="Qiu C."/>
            <person name="Wang W."/>
            <person name="Liu Z."/>
        </authorList>
    </citation>
    <scope>NUCLEOTIDE SEQUENCE</scope>
    <source>
        <strain evidence="2">BNCC115425</strain>
    </source>
</reference>